<protein>
    <submittedName>
        <fullName evidence="2">Uncharacterized protein</fullName>
    </submittedName>
</protein>
<feature type="region of interest" description="Disordered" evidence="1">
    <location>
        <begin position="1"/>
        <end position="31"/>
    </location>
</feature>
<dbReference type="Proteomes" id="UP000198280">
    <property type="component" value="Unassembled WGS sequence"/>
</dbReference>
<name>A0A239NYH6_9ACTN</name>
<gene>
    <name evidence="2" type="ORF">SAMN05216252_15517</name>
</gene>
<dbReference type="AlphaFoldDB" id="A0A239NYH6"/>
<evidence type="ECO:0000313" key="3">
    <source>
        <dbReference type="Proteomes" id="UP000198280"/>
    </source>
</evidence>
<dbReference type="EMBL" id="FZOF01000055">
    <property type="protein sequence ID" value="SNT59414.1"/>
    <property type="molecule type" value="Genomic_DNA"/>
</dbReference>
<evidence type="ECO:0000256" key="1">
    <source>
        <dbReference type="SAM" id="MobiDB-lite"/>
    </source>
</evidence>
<organism evidence="2 3">
    <name type="scientific">Actinacidiphila glaucinigra</name>
    <dbReference type="NCBI Taxonomy" id="235986"/>
    <lineage>
        <taxon>Bacteria</taxon>
        <taxon>Bacillati</taxon>
        <taxon>Actinomycetota</taxon>
        <taxon>Actinomycetes</taxon>
        <taxon>Kitasatosporales</taxon>
        <taxon>Streptomycetaceae</taxon>
        <taxon>Actinacidiphila</taxon>
    </lineage>
</organism>
<sequence>MTGQHRAGDGDPARPPAHHGGTPGEPPVHRLLRTARVYAQAVLDVVVLGTGTDPRDAGRPPGPSPARESGPRSSEADR</sequence>
<evidence type="ECO:0000313" key="2">
    <source>
        <dbReference type="EMBL" id="SNT59414.1"/>
    </source>
</evidence>
<proteinExistence type="predicted"/>
<dbReference type="RefSeq" id="WP_089229345.1">
    <property type="nucleotide sequence ID" value="NZ_FZOF01000055.1"/>
</dbReference>
<feature type="compositionally biased region" description="Basic and acidic residues" evidence="1">
    <location>
        <begin position="1"/>
        <end position="12"/>
    </location>
</feature>
<keyword evidence="3" id="KW-1185">Reference proteome</keyword>
<reference evidence="2 3" key="1">
    <citation type="submission" date="2017-06" db="EMBL/GenBank/DDBJ databases">
        <authorList>
            <person name="Kim H.J."/>
            <person name="Triplett B.A."/>
        </authorList>
    </citation>
    <scope>NUCLEOTIDE SEQUENCE [LARGE SCALE GENOMIC DNA]</scope>
    <source>
        <strain evidence="2 3">CGMCC 4.1858</strain>
    </source>
</reference>
<accession>A0A239NYH6</accession>
<feature type="region of interest" description="Disordered" evidence="1">
    <location>
        <begin position="49"/>
        <end position="78"/>
    </location>
</feature>